<gene>
    <name evidence="1" type="ORF">B0H17DRAFT_879581</name>
</gene>
<dbReference type="GO" id="GO:0016853">
    <property type="term" value="F:isomerase activity"/>
    <property type="evidence" value="ECO:0007669"/>
    <property type="project" value="UniProtKB-KW"/>
</dbReference>
<evidence type="ECO:0000313" key="1">
    <source>
        <dbReference type="EMBL" id="KAJ7705514.1"/>
    </source>
</evidence>
<dbReference type="Gene3D" id="3.10.450.50">
    <property type="match status" value="1"/>
</dbReference>
<dbReference type="EMBL" id="JARKIE010000008">
    <property type="protein sequence ID" value="KAJ7705514.1"/>
    <property type="molecule type" value="Genomic_DNA"/>
</dbReference>
<keyword evidence="2" id="KW-1185">Reference proteome</keyword>
<keyword evidence="1" id="KW-0413">Isomerase</keyword>
<reference evidence="1" key="1">
    <citation type="submission" date="2023-03" db="EMBL/GenBank/DDBJ databases">
        <title>Massive genome expansion in bonnet fungi (Mycena s.s.) driven by repeated elements and novel gene families across ecological guilds.</title>
        <authorList>
            <consortium name="Lawrence Berkeley National Laboratory"/>
            <person name="Harder C.B."/>
            <person name="Miyauchi S."/>
            <person name="Viragh M."/>
            <person name="Kuo A."/>
            <person name="Thoen E."/>
            <person name="Andreopoulos B."/>
            <person name="Lu D."/>
            <person name="Skrede I."/>
            <person name="Drula E."/>
            <person name="Henrissat B."/>
            <person name="Morin E."/>
            <person name="Kohler A."/>
            <person name="Barry K."/>
            <person name="LaButti K."/>
            <person name="Morin E."/>
            <person name="Salamov A."/>
            <person name="Lipzen A."/>
            <person name="Mereny Z."/>
            <person name="Hegedus B."/>
            <person name="Baldrian P."/>
            <person name="Stursova M."/>
            <person name="Weitz H."/>
            <person name="Taylor A."/>
            <person name="Grigoriev I.V."/>
            <person name="Nagy L.G."/>
            <person name="Martin F."/>
            <person name="Kauserud H."/>
        </authorList>
    </citation>
    <scope>NUCLEOTIDE SEQUENCE</scope>
    <source>
        <strain evidence="1">CBHHK067</strain>
    </source>
</reference>
<dbReference type="SUPFAM" id="SSF54427">
    <property type="entry name" value="NTF2-like"/>
    <property type="match status" value="1"/>
</dbReference>
<feature type="non-terminal residue" evidence="1">
    <location>
        <position position="1"/>
    </location>
</feature>
<feature type="non-terminal residue" evidence="1">
    <location>
        <position position="133"/>
    </location>
</feature>
<protein>
    <submittedName>
        <fullName evidence="1">Ketosteroid isomerase-like protein</fullName>
    </submittedName>
</protein>
<dbReference type="PANTHER" id="PTHR41252:SF1">
    <property type="entry name" value="BLR2505 PROTEIN"/>
    <property type="match status" value="1"/>
</dbReference>
<dbReference type="InterPro" id="IPR032710">
    <property type="entry name" value="NTF2-like_dom_sf"/>
</dbReference>
<dbReference type="PANTHER" id="PTHR41252">
    <property type="entry name" value="BLR2505 PROTEIN"/>
    <property type="match status" value="1"/>
</dbReference>
<comment type="caution">
    <text evidence="1">The sequence shown here is derived from an EMBL/GenBank/DDBJ whole genome shotgun (WGS) entry which is preliminary data.</text>
</comment>
<dbReference type="Proteomes" id="UP001221757">
    <property type="component" value="Unassembled WGS sequence"/>
</dbReference>
<sequence length="133" mass="14954">PTKTEIRAIFAPLSVPDGDAFFVHVADDVHWTVMGHHPLAGRYTSKQAFIDGTFQRLGRTMKQPIKLVLQNVVGGGQENHGVVELKAVAVCKNGLDFDNRYAWVVKFNLERKIVQVHAYLDSELVKRALEENE</sequence>
<accession>A0AAD7GUL1</accession>
<dbReference type="AlphaFoldDB" id="A0AAD7GUL1"/>
<name>A0AAD7GUL1_MYCRO</name>
<evidence type="ECO:0000313" key="2">
    <source>
        <dbReference type="Proteomes" id="UP001221757"/>
    </source>
</evidence>
<proteinExistence type="predicted"/>
<organism evidence="1 2">
    <name type="scientific">Mycena rosella</name>
    <name type="common">Pink bonnet</name>
    <name type="synonym">Agaricus rosellus</name>
    <dbReference type="NCBI Taxonomy" id="1033263"/>
    <lineage>
        <taxon>Eukaryota</taxon>
        <taxon>Fungi</taxon>
        <taxon>Dikarya</taxon>
        <taxon>Basidiomycota</taxon>
        <taxon>Agaricomycotina</taxon>
        <taxon>Agaricomycetes</taxon>
        <taxon>Agaricomycetidae</taxon>
        <taxon>Agaricales</taxon>
        <taxon>Marasmiineae</taxon>
        <taxon>Mycenaceae</taxon>
        <taxon>Mycena</taxon>
    </lineage>
</organism>